<evidence type="ECO:0000313" key="2">
    <source>
        <dbReference type="Proteomes" id="UP000197138"/>
    </source>
</evidence>
<dbReference type="Proteomes" id="UP000197138">
    <property type="component" value="Unassembled WGS sequence"/>
</dbReference>
<dbReference type="AlphaFoldDB" id="A0A218XCN3"/>
<organism evidence="1 2">
    <name type="scientific">Punica granatum</name>
    <name type="common">Pomegranate</name>
    <dbReference type="NCBI Taxonomy" id="22663"/>
    <lineage>
        <taxon>Eukaryota</taxon>
        <taxon>Viridiplantae</taxon>
        <taxon>Streptophyta</taxon>
        <taxon>Embryophyta</taxon>
        <taxon>Tracheophyta</taxon>
        <taxon>Spermatophyta</taxon>
        <taxon>Magnoliopsida</taxon>
        <taxon>eudicotyledons</taxon>
        <taxon>Gunneridae</taxon>
        <taxon>Pentapetalae</taxon>
        <taxon>rosids</taxon>
        <taxon>malvids</taxon>
        <taxon>Myrtales</taxon>
        <taxon>Lythraceae</taxon>
        <taxon>Punica</taxon>
    </lineage>
</organism>
<name>A0A218XCN3_PUNGR</name>
<comment type="caution">
    <text evidence="1">The sequence shown here is derived from an EMBL/GenBank/DDBJ whole genome shotgun (WGS) entry which is preliminary data.</text>
</comment>
<reference evidence="2" key="1">
    <citation type="journal article" date="2017" name="Plant J.">
        <title>The pomegranate (Punica granatum L.) genome and the genomics of punicalagin biosynthesis.</title>
        <authorList>
            <person name="Qin G."/>
            <person name="Xu C."/>
            <person name="Ming R."/>
            <person name="Tang H."/>
            <person name="Guyot R."/>
            <person name="Kramer E.M."/>
            <person name="Hu Y."/>
            <person name="Yi X."/>
            <person name="Qi Y."/>
            <person name="Xu X."/>
            <person name="Gao Z."/>
            <person name="Pan H."/>
            <person name="Jian J."/>
            <person name="Tian Y."/>
            <person name="Yue Z."/>
            <person name="Xu Y."/>
        </authorList>
    </citation>
    <scope>NUCLEOTIDE SEQUENCE [LARGE SCALE GENOMIC DNA]</scope>
    <source>
        <strain evidence="2">cv. Dabenzi</strain>
    </source>
</reference>
<gene>
    <name evidence="1" type="ORF">CDL15_Pgr014195</name>
</gene>
<proteinExistence type="predicted"/>
<accession>A0A218XCN3</accession>
<protein>
    <submittedName>
        <fullName evidence="1">Uncharacterized protein</fullName>
    </submittedName>
</protein>
<dbReference type="EMBL" id="MTKT01001985">
    <property type="protein sequence ID" value="OWM82707.1"/>
    <property type="molecule type" value="Genomic_DNA"/>
</dbReference>
<sequence>MLLRLDDRGEVVPFCRLFAPLRNVPLVSACFVLWEERFTCWGGWCKARTSTFPQMSSKRKIPLERGPFVAGMVPGKPKWIVQCDQGLFSQALKSLGLVGADFVH</sequence>
<evidence type="ECO:0000313" key="1">
    <source>
        <dbReference type="EMBL" id="OWM82707.1"/>
    </source>
</evidence>